<dbReference type="EMBL" id="JAFEKC020000018">
    <property type="protein sequence ID" value="KAK0509655.1"/>
    <property type="molecule type" value="Genomic_DNA"/>
</dbReference>
<dbReference type="Proteomes" id="UP001166286">
    <property type="component" value="Unassembled WGS sequence"/>
</dbReference>
<feature type="region of interest" description="Disordered" evidence="1">
    <location>
        <begin position="423"/>
        <end position="458"/>
    </location>
</feature>
<organism evidence="2 3">
    <name type="scientific">Cladonia borealis</name>
    <dbReference type="NCBI Taxonomy" id="184061"/>
    <lineage>
        <taxon>Eukaryota</taxon>
        <taxon>Fungi</taxon>
        <taxon>Dikarya</taxon>
        <taxon>Ascomycota</taxon>
        <taxon>Pezizomycotina</taxon>
        <taxon>Lecanoromycetes</taxon>
        <taxon>OSLEUM clade</taxon>
        <taxon>Lecanoromycetidae</taxon>
        <taxon>Lecanorales</taxon>
        <taxon>Lecanorineae</taxon>
        <taxon>Cladoniaceae</taxon>
        <taxon>Cladonia</taxon>
    </lineage>
</organism>
<proteinExistence type="predicted"/>
<name>A0AA39V779_9LECA</name>
<evidence type="ECO:0000313" key="2">
    <source>
        <dbReference type="EMBL" id="KAK0509655.1"/>
    </source>
</evidence>
<feature type="compositionally biased region" description="Low complexity" evidence="1">
    <location>
        <begin position="252"/>
        <end position="294"/>
    </location>
</feature>
<evidence type="ECO:0000313" key="3">
    <source>
        <dbReference type="Proteomes" id="UP001166286"/>
    </source>
</evidence>
<sequence length="458" mass="48592">MAVVLEVGPGETFLFDTPGGTTTNKLPDALKDIEQGVGVGKPIHQIYCINFGWNGAYFLGARNANGNIIRRHNLPPQLEAWLIDSNLHTCRRDIPSLRIVLGPHGSFYAFDNNSYRWHGLPEALEEAIQQRITPAGWTATPEWVVLGADGAFIYANNRGGHSYALGNYPKLMGLIQGLHQTNINGHTGFALIQWISMSIYHAGHFIALHRSGHHVAELHHDATQALNSMAATFPKNSLPPVQPQPVMVAKRSPSMTGPASPPMTSSTSPMAHPQLVRRPVTQTQHVPQTQHAQAGRPMPHHQASTPVPHTQPIRPVLYHPTSSPSVPQVHTVPKVQPTPQVQNNRQSSNSFSQFLTSAVTSVVAVDAALHKLEHPQHHHSNAQNQNSGGGTVVVVGGDSGDSGSITGGDSSAYNGAGVDSGGSTFWSPSDSGDSGLGGDTGAFGGDTGGDSGGWGGDC</sequence>
<comment type="caution">
    <text evidence="2">The sequence shown here is derived from an EMBL/GenBank/DDBJ whole genome shotgun (WGS) entry which is preliminary data.</text>
</comment>
<keyword evidence="3" id="KW-1185">Reference proteome</keyword>
<gene>
    <name evidence="2" type="ORF">JMJ35_008049</name>
</gene>
<feature type="region of interest" description="Disordered" evidence="1">
    <location>
        <begin position="236"/>
        <end position="332"/>
    </location>
</feature>
<evidence type="ECO:0000256" key="1">
    <source>
        <dbReference type="SAM" id="MobiDB-lite"/>
    </source>
</evidence>
<reference evidence="2" key="1">
    <citation type="submission" date="2023-03" db="EMBL/GenBank/DDBJ databases">
        <title>Complete genome of Cladonia borealis.</title>
        <authorList>
            <person name="Park H."/>
        </authorList>
    </citation>
    <scope>NUCLEOTIDE SEQUENCE</scope>
    <source>
        <strain evidence="2">ANT050790</strain>
    </source>
</reference>
<dbReference type="AlphaFoldDB" id="A0AA39V779"/>
<protein>
    <submittedName>
        <fullName evidence="2">Uncharacterized protein</fullName>
    </submittedName>
</protein>
<feature type="compositionally biased region" description="Gly residues" evidence="1">
    <location>
        <begin position="434"/>
        <end position="458"/>
    </location>
</feature>
<accession>A0AA39V779</accession>